<feature type="transmembrane region" description="Helical" evidence="2">
    <location>
        <begin position="587"/>
        <end position="609"/>
    </location>
</feature>
<dbReference type="InParanoid" id="A0A1U8AU81"/>
<proteinExistence type="predicted"/>
<evidence type="ECO:0000256" key="2">
    <source>
        <dbReference type="SAM" id="Phobius"/>
    </source>
</evidence>
<dbReference type="OMA" id="TMARGMQ"/>
<organism evidence="3 4">
    <name type="scientific">Nelumbo nucifera</name>
    <name type="common">Sacred lotus</name>
    <dbReference type="NCBI Taxonomy" id="4432"/>
    <lineage>
        <taxon>Eukaryota</taxon>
        <taxon>Viridiplantae</taxon>
        <taxon>Streptophyta</taxon>
        <taxon>Embryophyta</taxon>
        <taxon>Tracheophyta</taxon>
        <taxon>Spermatophyta</taxon>
        <taxon>Magnoliopsida</taxon>
        <taxon>Proteales</taxon>
        <taxon>Nelumbonaceae</taxon>
        <taxon>Nelumbo</taxon>
    </lineage>
</organism>
<dbReference type="KEGG" id="nnu:104606496"/>
<feature type="transmembrane region" description="Helical" evidence="2">
    <location>
        <begin position="428"/>
        <end position="446"/>
    </location>
</feature>
<feature type="transmembrane region" description="Helical" evidence="2">
    <location>
        <begin position="534"/>
        <end position="556"/>
    </location>
</feature>
<sequence length="778" mass="89391">MCSYSIYNTTLPLPFKKRDLESKRTIGSGRKVNGVYLLDVLLSHPSHHVSRRDLQSYLSHLSIFLATESNKFFILVDNRPWSMYLDSGAAHLWQFMVTKSRLSPFANTKAQKGRKNLGKRFDFKNSSISNTSKPNESKRWSTLVDAAVLCQKKVLLPENLGNSLLWNHQLNQTLYGFIVFEVAWTSVRGINYLNELQTDTCMALEAKLMKRWEFDSIEHASSSIHSWFSGTLYERVLLRKHLYSITGEVFFDAQEDLSWTRPSSDGESICSDVGGLLEKSPCSIGRNFGVRFANVENRTSALHRLPPATMPCKRRNMTKYVSSGYEGNRFSKKTHGEIVDSPIQSETSTSTSSNDSENTVEASEYRDVLILFRFNDHDLPFKLREIIMPDVRLLTLLEYGLPAWVIFLQSYPVICHLYRPWMCPLARALYVLISVVTVLVGFFDLYKNVPILKATAAHLCGPLFDWIENWEMISRIKYLGTILFLHNFEKAVRWFLMVTRFVRSFLSILMWPIQPLLELLDFCFPLWDICFDSIGTFCSVIWITIGSSCSIVVDLLEVLFSPLWFIISVIWSIGSLIYPMFLTLGELLYTPIRLVAALASCITFLYSSIFDFLGKLWLSISIIFRIASSSEAAVSTSEVSMWRTLWNDLFSQIFRAIRSIINGLAAFFIACNRHRLSTYNHIQEFLQQISHLAFRSQPQGSSHCKQKHGAPTPMETRGNVCSKHPQHANEKAHTRHYWRIKGVRGSCFWKFVNKFKEGKKKMGETFGREILIWIPTLS</sequence>
<name>A0A1U8AU81_NELNU</name>
<keyword evidence="2" id="KW-0812">Transmembrane</keyword>
<gene>
    <name evidence="4" type="primary">LOC104606496</name>
</gene>
<dbReference type="PANTHER" id="PTHR34553:SF4">
    <property type="entry name" value="G1_S-SPECIFIC CYCLIN-E PROTEIN"/>
    <property type="match status" value="1"/>
</dbReference>
<dbReference type="FunCoup" id="A0A1U8AU81">
    <property type="interactions" value="2174"/>
</dbReference>
<reference evidence="4" key="1">
    <citation type="submission" date="2025-08" db="UniProtKB">
        <authorList>
            <consortium name="RefSeq"/>
        </authorList>
    </citation>
    <scope>IDENTIFICATION</scope>
</reference>
<evidence type="ECO:0000313" key="4">
    <source>
        <dbReference type="RefSeq" id="XP_010270033.1"/>
    </source>
</evidence>
<keyword evidence="2" id="KW-0472">Membrane</keyword>
<evidence type="ECO:0000256" key="1">
    <source>
        <dbReference type="SAM" id="MobiDB-lite"/>
    </source>
</evidence>
<feature type="transmembrane region" description="Helical" evidence="2">
    <location>
        <begin position="494"/>
        <end position="514"/>
    </location>
</feature>
<dbReference type="Proteomes" id="UP000189703">
    <property type="component" value="Unplaced"/>
</dbReference>
<dbReference type="OrthoDB" id="1915931at2759"/>
<protein>
    <submittedName>
        <fullName evidence="4">Uncharacterized protein LOC104606496 isoform X1</fullName>
    </submittedName>
</protein>
<keyword evidence="2" id="KW-1133">Transmembrane helix</keyword>
<dbReference type="STRING" id="4432.A0A1U8AU81"/>
<dbReference type="PANTHER" id="PTHR34553">
    <property type="entry name" value="OS05G0597400 PROTEIN"/>
    <property type="match status" value="1"/>
</dbReference>
<keyword evidence="3" id="KW-1185">Reference proteome</keyword>
<feature type="transmembrane region" description="Helical" evidence="2">
    <location>
        <begin position="563"/>
        <end position="581"/>
    </location>
</feature>
<dbReference type="GeneID" id="104606496"/>
<dbReference type="eggNOG" id="ENOG502QTAE">
    <property type="taxonomic scope" value="Eukaryota"/>
</dbReference>
<dbReference type="RefSeq" id="XP_010270033.1">
    <property type="nucleotide sequence ID" value="XM_010271731.2"/>
</dbReference>
<accession>A0A1U8AU81</accession>
<dbReference type="AlphaFoldDB" id="A0A1U8AU81"/>
<evidence type="ECO:0000313" key="3">
    <source>
        <dbReference type="Proteomes" id="UP000189703"/>
    </source>
</evidence>
<feature type="region of interest" description="Disordered" evidence="1">
    <location>
        <begin position="699"/>
        <end position="724"/>
    </location>
</feature>